<reference evidence="2 3" key="1">
    <citation type="journal article" date="2021" name="Sci. Rep.">
        <title>Genome sequencing of the multicellular alga Astrephomene provides insights into convergent evolution of germ-soma differentiation.</title>
        <authorList>
            <person name="Yamashita S."/>
            <person name="Yamamoto K."/>
            <person name="Matsuzaki R."/>
            <person name="Suzuki S."/>
            <person name="Yamaguchi H."/>
            <person name="Hirooka S."/>
            <person name="Minakuchi Y."/>
            <person name="Miyagishima S."/>
            <person name="Kawachi M."/>
            <person name="Toyoda A."/>
            <person name="Nozaki H."/>
        </authorList>
    </citation>
    <scope>NUCLEOTIDE SEQUENCE [LARGE SCALE GENOMIC DNA]</scope>
    <source>
        <strain evidence="2 3">NIES-4017</strain>
    </source>
</reference>
<comment type="caution">
    <text evidence="2">The sequence shown here is derived from an EMBL/GenBank/DDBJ whole genome shotgun (WGS) entry which is preliminary data.</text>
</comment>
<feature type="region of interest" description="Disordered" evidence="1">
    <location>
        <begin position="471"/>
        <end position="500"/>
    </location>
</feature>
<feature type="compositionally biased region" description="Polar residues" evidence="1">
    <location>
        <begin position="630"/>
        <end position="651"/>
    </location>
</feature>
<feature type="compositionally biased region" description="Low complexity" evidence="1">
    <location>
        <begin position="607"/>
        <end position="629"/>
    </location>
</feature>
<protein>
    <submittedName>
        <fullName evidence="2">Uncharacterized protein</fullName>
    </submittedName>
</protein>
<evidence type="ECO:0000313" key="2">
    <source>
        <dbReference type="EMBL" id="GFR47710.1"/>
    </source>
</evidence>
<dbReference type="Proteomes" id="UP001054857">
    <property type="component" value="Unassembled WGS sequence"/>
</dbReference>
<keyword evidence="3" id="KW-1185">Reference proteome</keyword>
<dbReference type="Gene3D" id="1.25.40.10">
    <property type="entry name" value="Tetratricopeptide repeat domain"/>
    <property type="match status" value="1"/>
</dbReference>
<dbReference type="PANTHER" id="PTHR44200">
    <property type="entry name" value="DNAJ HOMOLOG SUBFAMILY C MEMBER 7"/>
    <property type="match status" value="1"/>
</dbReference>
<gene>
    <name evidence="2" type="ORF">Agub_g9463</name>
</gene>
<proteinExistence type="predicted"/>
<feature type="region of interest" description="Disordered" evidence="1">
    <location>
        <begin position="164"/>
        <end position="192"/>
    </location>
</feature>
<evidence type="ECO:0000256" key="1">
    <source>
        <dbReference type="SAM" id="MobiDB-lite"/>
    </source>
</evidence>
<feature type="compositionally biased region" description="Low complexity" evidence="1">
    <location>
        <begin position="667"/>
        <end position="683"/>
    </location>
</feature>
<dbReference type="InterPro" id="IPR052758">
    <property type="entry name" value="SRC_co-chaperone"/>
</dbReference>
<feature type="region of interest" description="Disordered" evidence="1">
    <location>
        <begin position="597"/>
        <end position="710"/>
    </location>
</feature>
<accession>A0AAD3DTD4</accession>
<feature type="non-terminal residue" evidence="2">
    <location>
        <position position="1"/>
    </location>
</feature>
<feature type="region of interest" description="Disordered" evidence="1">
    <location>
        <begin position="1041"/>
        <end position="1066"/>
    </location>
</feature>
<dbReference type="AlphaFoldDB" id="A0AAD3DTD4"/>
<organism evidence="2 3">
    <name type="scientific">Astrephomene gubernaculifera</name>
    <dbReference type="NCBI Taxonomy" id="47775"/>
    <lineage>
        <taxon>Eukaryota</taxon>
        <taxon>Viridiplantae</taxon>
        <taxon>Chlorophyta</taxon>
        <taxon>core chlorophytes</taxon>
        <taxon>Chlorophyceae</taxon>
        <taxon>CS clade</taxon>
        <taxon>Chlamydomonadales</taxon>
        <taxon>Astrephomenaceae</taxon>
        <taxon>Astrephomene</taxon>
    </lineage>
</organism>
<feature type="region of interest" description="Disordered" evidence="1">
    <location>
        <begin position="725"/>
        <end position="769"/>
    </location>
</feature>
<name>A0AAD3DTD4_9CHLO</name>
<feature type="region of interest" description="Disordered" evidence="1">
    <location>
        <begin position="550"/>
        <end position="585"/>
    </location>
</feature>
<feature type="compositionally biased region" description="Low complexity" evidence="1">
    <location>
        <begin position="1057"/>
        <end position="1066"/>
    </location>
</feature>
<dbReference type="SUPFAM" id="SSF48452">
    <property type="entry name" value="TPR-like"/>
    <property type="match status" value="1"/>
</dbReference>
<feature type="compositionally biased region" description="Low complexity" evidence="1">
    <location>
        <begin position="473"/>
        <end position="488"/>
    </location>
</feature>
<sequence length="1098" mass="106912">QPVGFGTPRSSRSRAGKQKAHGTPPLHANPGQMTAPAVPAFSPIALTPMDANTFQTRGPQTGPMETSPMDITPQGSTVTAGAGAANIFSISPLVGSVGASSAQAAAAAPVGANGASISPAPFMNFTRLPSEAAAPVPNFAAAGAPAPTAATAAPVAVSIPAFGAPRSSSAGSGAPTQAAPHPPAATGAPGGPGIGLRFPIQIQIPGAREVQDLFSSAAASASSGGSGLAGSRGTGLPAGTATLAAGQASMPAGGWQAAAAKKAHDASVGSSSLAGGVGGANPGLGGNDCQPAKDNALKLARAASDSSATGNAASAAAASAPVGPVPGATATGPIPGPASAPGAATVAASSAAVPTGPAAAASASIPAAADPALLAAVAEQFEAMARKAREAAAAVAAARANGQEAAPATGVVAEAIPAVPPAILEMMMRPGVTDKAASAATAGAAPDAVPTLAAAVASMIGGIGALKVEDAQSGAPSAGPSGSASTSAGGMGSGPVGTSGASAAAAPAMPFVFGAGSSSGGGGVSTPPKVFGGAAPPPPVVPFVFKAGSPGPASAGGASSSGVHGAGTSAPFAASRSGSSAGSGSFGGMAAPSVPFMFGATPPPTQPAASTGQPSAASAGARSQAGPSPMSTTPMQQPNFQAQPQPTSFNFSAGSSSSAGGGGGTCDRGSGSAASPGLAGVGSHSNRTAFPRTRAKVTPRKSARPTSAPAEGLFAGAAAAGVPAGGAARAAPGVTHSERPAAHSHPHAQQPQPQAQPQQQPVRTGGLLGDGVDTIAAKAVQLKRTADDKKTYGNQKYEQSDFRAAERWYTEAIEVLEQQLQTLPLPREKMQSLFPTLKTEIAVLYSNRSGARLMTNKPQSALEDALRAMALDPKFMRAASRAATCHCRLGDFAAAHRIIDAAMDRCSASSAHYQDMLKKLNEVVELASRSRAVTATAVAAVAAGSREKLQEALDQLTALKDQVAYCDVVAAARAVVSLRLGAFKDCLALVSPHPEVPPQQRAAPWRLWLTVQARYFRGDLQDALTTCRELQLALEAAAASGADSKATQAAEPPPTSPGGTPQSAAAAAAYATSAHVTVPPPAALAELAETIQQQLKLK</sequence>
<feature type="region of interest" description="Disordered" evidence="1">
    <location>
        <begin position="1"/>
        <end position="38"/>
    </location>
</feature>
<dbReference type="InterPro" id="IPR011990">
    <property type="entry name" value="TPR-like_helical_dom_sf"/>
</dbReference>
<feature type="compositionally biased region" description="Basic residues" evidence="1">
    <location>
        <begin position="693"/>
        <end position="703"/>
    </location>
</feature>
<dbReference type="EMBL" id="BMAR01000019">
    <property type="protein sequence ID" value="GFR47710.1"/>
    <property type="molecule type" value="Genomic_DNA"/>
</dbReference>
<feature type="region of interest" description="Disordered" evidence="1">
    <location>
        <begin position="318"/>
        <end position="342"/>
    </location>
</feature>
<feature type="compositionally biased region" description="Low complexity" evidence="1">
    <location>
        <begin position="747"/>
        <end position="761"/>
    </location>
</feature>
<dbReference type="PANTHER" id="PTHR44200:SF1">
    <property type="entry name" value="DNAJ HOMOLOG SUBFAMILY C MEMBER 7"/>
    <property type="match status" value="1"/>
</dbReference>
<evidence type="ECO:0000313" key="3">
    <source>
        <dbReference type="Proteomes" id="UP001054857"/>
    </source>
</evidence>
<feature type="compositionally biased region" description="Low complexity" evidence="1">
    <location>
        <begin position="1041"/>
        <end position="1050"/>
    </location>
</feature>
<feature type="non-terminal residue" evidence="2">
    <location>
        <position position="1098"/>
    </location>
</feature>
<feature type="compositionally biased region" description="Basic residues" evidence="1">
    <location>
        <begin position="11"/>
        <end position="20"/>
    </location>
</feature>
<feature type="compositionally biased region" description="Low complexity" evidence="1">
    <location>
        <begin position="164"/>
        <end position="187"/>
    </location>
</feature>